<dbReference type="HOGENOM" id="CLU_742177_0_0_1"/>
<feature type="region of interest" description="Disordered" evidence="1">
    <location>
        <begin position="1"/>
        <end position="33"/>
    </location>
</feature>
<feature type="compositionally biased region" description="Polar residues" evidence="1">
    <location>
        <begin position="14"/>
        <end position="26"/>
    </location>
</feature>
<name>A0A075AVP7_ROZAC</name>
<keyword evidence="3" id="KW-1185">Reference proteome</keyword>
<dbReference type="SUPFAM" id="SSF48065">
    <property type="entry name" value="DBL homology domain (DH-domain)"/>
    <property type="match status" value="1"/>
</dbReference>
<organism evidence="2 3">
    <name type="scientific">Rozella allomycis (strain CSF55)</name>
    <dbReference type="NCBI Taxonomy" id="988480"/>
    <lineage>
        <taxon>Eukaryota</taxon>
        <taxon>Fungi</taxon>
        <taxon>Fungi incertae sedis</taxon>
        <taxon>Cryptomycota</taxon>
        <taxon>Cryptomycota incertae sedis</taxon>
        <taxon>Rozella</taxon>
    </lineage>
</organism>
<evidence type="ECO:0000256" key="1">
    <source>
        <dbReference type="SAM" id="MobiDB-lite"/>
    </source>
</evidence>
<sequence>MEERIFDLKESSTKSKFQRSINNDNPRSISPSGSIRSIRSISFSKESKLSISRPSSKIFSFDEQEVEELQEFVLRDWKIDADYEKVLKDQREEEADIEKDSIRQEAYYRLFQTEENYIKMLKDMKSIQDDMNLVELSLMAFNLLKEHEVFYKSFESLYRNSYFINDGSTLIAKLIKSTFQIYTIVLGEKSEISKGLERESTDVRKCKRLIKMLHDIYTRLKYYQELCQSIVRDVPDHFPDVENLKAIEKLLKDLFLQIDERKLLTIMRSDMENLKREIEPDPYFNKLFPEIPRFISNKELSKIMDEHRILAKEKFLEFQTNTKEKHLEKILLVLTPSQLVFLHKNKGKYFIKWKPISLNHITLLDIPDSPRKG</sequence>
<feature type="compositionally biased region" description="Basic and acidic residues" evidence="1">
    <location>
        <begin position="1"/>
        <end position="13"/>
    </location>
</feature>
<dbReference type="Proteomes" id="UP000030755">
    <property type="component" value="Unassembled WGS sequence"/>
</dbReference>
<proteinExistence type="predicted"/>
<dbReference type="InterPro" id="IPR035899">
    <property type="entry name" value="DBL_dom_sf"/>
</dbReference>
<accession>A0A075AVP7</accession>
<dbReference type="AlphaFoldDB" id="A0A075AVP7"/>
<evidence type="ECO:0008006" key="4">
    <source>
        <dbReference type="Google" id="ProtNLM"/>
    </source>
</evidence>
<protein>
    <recommendedName>
        <fullName evidence="4">DH domain-containing protein</fullName>
    </recommendedName>
</protein>
<evidence type="ECO:0000313" key="3">
    <source>
        <dbReference type="Proteomes" id="UP000030755"/>
    </source>
</evidence>
<evidence type="ECO:0000313" key="2">
    <source>
        <dbReference type="EMBL" id="EPZ34215.1"/>
    </source>
</evidence>
<dbReference type="EMBL" id="KE560971">
    <property type="protein sequence ID" value="EPZ34215.1"/>
    <property type="molecule type" value="Genomic_DNA"/>
</dbReference>
<dbReference type="Gene3D" id="1.20.900.10">
    <property type="entry name" value="Dbl homology (DH) domain"/>
    <property type="match status" value="1"/>
</dbReference>
<gene>
    <name evidence="2" type="ORF">O9G_001828</name>
</gene>
<reference evidence="2 3" key="1">
    <citation type="journal article" date="2013" name="Curr. Biol.">
        <title>Shared signatures of parasitism and phylogenomics unite Cryptomycota and microsporidia.</title>
        <authorList>
            <person name="James T.Y."/>
            <person name="Pelin A."/>
            <person name="Bonen L."/>
            <person name="Ahrendt S."/>
            <person name="Sain D."/>
            <person name="Corradi N."/>
            <person name="Stajich J.E."/>
        </authorList>
    </citation>
    <scope>NUCLEOTIDE SEQUENCE [LARGE SCALE GENOMIC DNA]</scope>
    <source>
        <strain evidence="2 3">CSF55</strain>
    </source>
</reference>